<protein>
    <submittedName>
        <fullName evidence="1">5-carboxymethyl-2-hydroxymuconate isomerase</fullName>
    </submittedName>
</protein>
<dbReference type="AlphaFoldDB" id="A0A0M2EVQ8"/>
<dbReference type="Pfam" id="PF02962">
    <property type="entry name" value="CHMI"/>
    <property type="match status" value="1"/>
</dbReference>
<evidence type="ECO:0000313" key="2">
    <source>
        <dbReference type="Proteomes" id="UP000029435"/>
    </source>
</evidence>
<gene>
    <name evidence="1" type="ORF">KU74_20970</name>
</gene>
<sequence length="111" mass="12183">MPHCIAEHSSDIDVNALLPAIYRGALESGLFASDGSDIKVRSLAYDSYTTGGERASFIHVAIKVLSGRTEEQKSSLSNRVLQKIEALELKNLSVTVEVIDMDRLCYAKKIL</sequence>
<dbReference type="InterPro" id="IPR014347">
    <property type="entry name" value="Tautomerase/MIF_sf"/>
</dbReference>
<proteinExistence type="predicted"/>
<dbReference type="STRING" id="180957.B5S52_05305"/>
<dbReference type="PANTHER" id="PTHR37950:SF1">
    <property type="entry name" value="4-HYDROXYPHENYLACETATE CATABOLISM PROTEIN"/>
    <property type="match status" value="1"/>
</dbReference>
<dbReference type="Proteomes" id="UP000029435">
    <property type="component" value="Unassembled WGS sequence"/>
</dbReference>
<organism evidence="1 2">
    <name type="scientific">Pectobacterium brasiliense</name>
    <dbReference type="NCBI Taxonomy" id="180957"/>
    <lineage>
        <taxon>Bacteria</taxon>
        <taxon>Pseudomonadati</taxon>
        <taxon>Pseudomonadota</taxon>
        <taxon>Gammaproteobacteria</taxon>
        <taxon>Enterobacterales</taxon>
        <taxon>Pectobacteriaceae</taxon>
        <taxon>Pectobacterium</taxon>
    </lineage>
</organism>
<dbReference type="OrthoDB" id="9814215at2"/>
<dbReference type="Gene3D" id="3.30.429.10">
    <property type="entry name" value="Macrophage Migration Inhibitory Factor"/>
    <property type="match status" value="1"/>
</dbReference>
<evidence type="ECO:0000313" key="1">
    <source>
        <dbReference type="EMBL" id="KGA31444.1"/>
    </source>
</evidence>
<dbReference type="PANTHER" id="PTHR37950">
    <property type="entry name" value="4-HYDROXYPHENYLACETATE CATABOLISM PROTEIN"/>
    <property type="match status" value="1"/>
</dbReference>
<accession>A0A0M2EVQ8</accession>
<dbReference type="SUPFAM" id="SSF55331">
    <property type="entry name" value="Tautomerase/MIF"/>
    <property type="match status" value="1"/>
</dbReference>
<comment type="caution">
    <text evidence="1">The sequence shown here is derived from an EMBL/GenBank/DDBJ whole genome shotgun (WGS) entry which is preliminary data.</text>
</comment>
<keyword evidence="1" id="KW-0413">Isomerase</keyword>
<dbReference type="RefSeq" id="WP_039317915.1">
    <property type="nucleotide sequence ID" value="NZ_JAXHOV010000014.1"/>
</dbReference>
<reference evidence="1 2" key="1">
    <citation type="submission" date="2014-08" db="EMBL/GenBank/DDBJ databases">
        <title>Genome sequences of NCPPB Pectobacterium isolates.</title>
        <authorList>
            <person name="Glover R.H."/>
            <person name="Sapp M."/>
            <person name="Elphinstone J."/>
        </authorList>
    </citation>
    <scope>NUCLEOTIDE SEQUENCE [LARGE SCALE GENOMIC DNA]</scope>
    <source>
        <strain evidence="1 2">LMG 21372</strain>
    </source>
</reference>
<dbReference type="EMBL" id="JQOD01000011">
    <property type="protein sequence ID" value="KGA31444.1"/>
    <property type="molecule type" value="Genomic_DNA"/>
</dbReference>
<dbReference type="GO" id="GO:0008704">
    <property type="term" value="F:5-carboxymethyl-2-hydroxymuconate delta-isomerase activity"/>
    <property type="evidence" value="ECO:0007669"/>
    <property type="project" value="InterPro"/>
</dbReference>
<dbReference type="InterPro" id="IPR004220">
    <property type="entry name" value="5-COMe_2-OHmuconate_Isoase"/>
</dbReference>
<name>A0A0M2EVQ8_9GAMM</name>
<dbReference type="PATRIC" id="fig|180957.30.peg.1939"/>